<proteinExistence type="predicted"/>
<dbReference type="RefSeq" id="XP_005845289.1">
    <property type="nucleotide sequence ID" value="XM_005845227.1"/>
</dbReference>
<dbReference type="OMA" id="HGACRIG"/>
<evidence type="ECO:0000256" key="1">
    <source>
        <dbReference type="SAM" id="MobiDB-lite"/>
    </source>
</evidence>
<dbReference type="KEGG" id="cvr:CHLNCDRAFT_137006"/>
<evidence type="ECO:0000313" key="2">
    <source>
        <dbReference type="EMBL" id="EFN53187.1"/>
    </source>
</evidence>
<dbReference type="OrthoDB" id="512269at2759"/>
<name>E1ZLS8_CHLVA</name>
<evidence type="ECO:0000313" key="3">
    <source>
        <dbReference type="Proteomes" id="UP000008141"/>
    </source>
</evidence>
<gene>
    <name evidence="2" type="ORF">CHLNCDRAFT_137006</name>
</gene>
<feature type="compositionally biased region" description="Basic residues" evidence="1">
    <location>
        <begin position="129"/>
        <end position="139"/>
    </location>
</feature>
<feature type="compositionally biased region" description="Acidic residues" evidence="1">
    <location>
        <begin position="63"/>
        <end position="74"/>
    </location>
</feature>
<dbReference type="EMBL" id="GL433852">
    <property type="protein sequence ID" value="EFN53187.1"/>
    <property type="molecule type" value="Genomic_DNA"/>
</dbReference>
<dbReference type="GO" id="GO:0005634">
    <property type="term" value="C:nucleus"/>
    <property type="evidence" value="ECO:0007669"/>
    <property type="project" value="TreeGrafter"/>
</dbReference>
<reference evidence="2 3" key="1">
    <citation type="journal article" date="2010" name="Plant Cell">
        <title>The Chlorella variabilis NC64A genome reveals adaptation to photosymbiosis, coevolution with viruses, and cryptic sex.</title>
        <authorList>
            <person name="Blanc G."/>
            <person name="Duncan G."/>
            <person name="Agarkova I."/>
            <person name="Borodovsky M."/>
            <person name="Gurnon J."/>
            <person name="Kuo A."/>
            <person name="Lindquist E."/>
            <person name="Lucas S."/>
            <person name="Pangilinan J."/>
            <person name="Polle J."/>
            <person name="Salamov A."/>
            <person name="Terry A."/>
            <person name="Yamada T."/>
            <person name="Dunigan D.D."/>
            <person name="Grigoriev I.V."/>
            <person name="Claverie J.M."/>
            <person name="Van Etten J.L."/>
        </authorList>
    </citation>
    <scope>NUCLEOTIDE SEQUENCE [LARGE SCALE GENOMIC DNA]</scope>
    <source>
        <strain evidence="2 3">NC64A</strain>
    </source>
</reference>
<keyword evidence="3" id="KW-1185">Reference proteome</keyword>
<dbReference type="GeneID" id="17352718"/>
<dbReference type="InParanoid" id="E1ZLS8"/>
<dbReference type="Pfam" id="PF14617">
    <property type="entry name" value="CMS1"/>
    <property type="match status" value="1"/>
</dbReference>
<dbReference type="GO" id="GO:0030686">
    <property type="term" value="C:90S preribosome"/>
    <property type="evidence" value="ECO:0007669"/>
    <property type="project" value="TreeGrafter"/>
</dbReference>
<dbReference type="STRING" id="554065.E1ZLS8"/>
<sequence>MGGAEGKGKKGKAAAGARKKWWPGGPRKKQQKLAAKKLQGKGKAEAPPPAPAAHKGKAPASGDVDDFMDMLDTMEDFKSVDGAGSGSGESDAERDGGDPRQQEEQQDAAAGGGSGSGEGAAGGEPAGGKKAKKRRKRGQKLSAVEFEARRDLVRQIAECPAEEQADWLWGSLQQHTAASALECGGLVAAGMAPLPAERSLEARLKALQPGSWQAEFCGGVSSGKQRQGQRQARQQERPPGSPSLLLVSPSAIGAVGLIKLCPQFHGACRIGKLFAKHMKVQEQEELLRSQVMCIAAGTPNRLCKLADGGALRLDRLKHVVLDVQLDAKQRDILAIPETRADWWLFYDRHLKERLAAGALKISLVNSDHAAGGGS</sequence>
<organism evidence="3">
    <name type="scientific">Chlorella variabilis</name>
    <name type="common">Green alga</name>
    <dbReference type="NCBI Taxonomy" id="554065"/>
    <lineage>
        <taxon>Eukaryota</taxon>
        <taxon>Viridiplantae</taxon>
        <taxon>Chlorophyta</taxon>
        <taxon>core chlorophytes</taxon>
        <taxon>Trebouxiophyceae</taxon>
        <taxon>Chlorellales</taxon>
        <taxon>Chlorellaceae</taxon>
        <taxon>Chlorella clade</taxon>
        <taxon>Chlorella</taxon>
    </lineage>
</organism>
<feature type="compositionally biased region" description="Basic residues" evidence="1">
    <location>
        <begin position="9"/>
        <end position="40"/>
    </location>
</feature>
<feature type="region of interest" description="Disordered" evidence="1">
    <location>
        <begin position="1"/>
        <end position="142"/>
    </location>
</feature>
<feature type="compositionally biased region" description="Gly residues" evidence="1">
    <location>
        <begin position="110"/>
        <end position="126"/>
    </location>
</feature>
<feature type="region of interest" description="Disordered" evidence="1">
    <location>
        <begin position="218"/>
        <end position="243"/>
    </location>
</feature>
<dbReference type="eggNOG" id="KOG3089">
    <property type="taxonomic scope" value="Eukaryota"/>
</dbReference>
<dbReference type="InterPro" id="IPR032704">
    <property type="entry name" value="Cms1"/>
</dbReference>
<dbReference type="PANTHER" id="PTHR24030:SF0">
    <property type="entry name" value="PROTEIN CMSS1"/>
    <property type="match status" value="1"/>
</dbReference>
<dbReference type="Proteomes" id="UP000008141">
    <property type="component" value="Unassembled WGS sequence"/>
</dbReference>
<dbReference type="PANTHER" id="PTHR24030">
    <property type="entry name" value="PROTEIN CMSS1"/>
    <property type="match status" value="1"/>
</dbReference>
<accession>E1ZLS8</accession>
<dbReference type="AlphaFoldDB" id="E1ZLS8"/>
<protein>
    <submittedName>
        <fullName evidence="2">Uncharacterized protein</fullName>
    </submittedName>
</protein>
<feature type="compositionally biased region" description="Basic and acidic residues" evidence="1">
    <location>
        <begin position="91"/>
        <end position="103"/>
    </location>
</feature>